<dbReference type="InterPro" id="IPR027417">
    <property type="entry name" value="P-loop_NTPase"/>
</dbReference>
<comment type="similarity">
    <text evidence="1 8">Belongs to the cytidylate kinase family. Type 1 subfamily.</text>
</comment>
<feature type="region of interest" description="Disordered" evidence="9">
    <location>
        <begin position="1"/>
        <end position="20"/>
    </location>
</feature>
<dbReference type="HOGENOM" id="CLU_079959_0_2_14"/>
<evidence type="ECO:0000313" key="12">
    <source>
        <dbReference type="Proteomes" id="UP000032261"/>
    </source>
</evidence>
<evidence type="ECO:0000256" key="5">
    <source>
        <dbReference type="ARBA" id="ARBA00022840"/>
    </source>
</evidence>
<name>A0A0C5RK96_9BACT</name>
<evidence type="ECO:0000256" key="2">
    <source>
        <dbReference type="ARBA" id="ARBA00022679"/>
    </source>
</evidence>
<dbReference type="EC" id="2.7.4.25" evidence="8"/>
<evidence type="ECO:0000256" key="9">
    <source>
        <dbReference type="SAM" id="MobiDB-lite"/>
    </source>
</evidence>
<dbReference type="GO" id="GO:0036431">
    <property type="term" value="F:dCMP kinase activity"/>
    <property type="evidence" value="ECO:0007669"/>
    <property type="project" value="InterPro"/>
</dbReference>
<comment type="catalytic activity">
    <reaction evidence="7 8">
        <text>CMP + ATP = CDP + ADP</text>
        <dbReference type="Rhea" id="RHEA:11600"/>
        <dbReference type="ChEBI" id="CHEBI:30616"/>
        <dbReference type="ChEBI" id="CHEBI:58069"/>
        <dbReference type="ChEBI" id="CHEBI:60377"/>
        <dbReference type="ChEBI" id="CHEBI:456216"/>
        <dbReference type="EC" id="2.7.4.25"/>
    </reaction>
</comment>
<accession>A0A0C5RK96</accession>
<dbReference type="GO" id="GO:0006220">
    <property type="term" value="P:pyrimidine nucleotide metabolic process"/>
    <property type="evidence" value="ECO:0007669"/>
    <property type="project" value="UniProtKB-UniRule"/>
</dbReference>
<keyword evidence="2 8" id="KW-0808">Transferase</keyword>
<evidence type="ECO:0000256" key="6">
    <source>
        <dbReference type="ARBA" id="ARBA00047615"/>
    </source>
</evidence>
<dbReference type="GO" id="GO:0036430">
    <property type="term" value="F:CMP kinase activity"/>
    <property type="evidence" value="ECO:0007669"/>
    <property type="project" value="RHEA"/>
</dbReference>
<gene>
    <name evidence="8" type="primary">cmk</name>
    <name evidence="11" type="ORF">JM47_00145</name>
</gene>
<evidence type="ECO:0000256" key="1">
    <source>
        <dbReference type="ARBA" id="ARBA00009427"/>
    </source>
</evidence>
<keyword evidence="4 8" id="KW-0418">Kinase</keyword>
<sequence>MDSKTISIAVDGPSGSGKSSASKVLAQRLGFLYVNTGAMYRAYAYFLFVIKQIDQQNIDFAFCVDLLKATKFTFNGDDVFVEVNNQTIDLSLEIRLDSTALLASKIAQNVLIRDFATAQQRKIAEQFSVVMDGRDIGTVVLVDAFVKFYLETSVEIRANRRFKQNQELGIESDYEKIYNEILERDNADKTRAIAPLKPANDALIIYNDGMNVEQCVDVMHKYYLDLLSNK</sequence>
<dbReference type="STRING" id="42094.JM47_00145"/>
<dbReference type="InterPro" id="IPR011994">
    <property type="entry name" value="Cytidylate_kinase_dom"/>
</dbReference>
<dbReference type="Pfam" id="PF02224">
    <property type="entry name" value="Cytidylate_kin"/>
    <property type="match status" value="1"/>
</dbReference>
<comment type="subcellular location">
    <subcellularLocation>
        <location evidence="8">Cytoplasm</location>
    </subcellularLocation>
</comment>
<dbReference type="RefSeq" id="WP_208895033.1">
    <property type="nucleotide sequence ID" value="NZ_CP009770.1"/>
</dbReference>
<dbReference type="HAMAP" id="MF_00238">
    <property type="entry name" value="Cytidyl_kinase_type1"/>
    <property type="match status" value="1"/>
</dbReference>
<keyword evidence="3 8" id="KW-0547">Nucleotide-binding</keyword>
<evidence type="ECO:0000313" key="11">
    <source>
        <dbReference type="EMBL" id="AJQ45088.1"/>
    </source>
</evidence>
<dbReference type="GO" id="GO:0005737">
    <property type="term" value="C:cytoplasm"/>
    <property type="evidence" value="ECO:0007669"/>
    <property type="project" value="UniProtKB-SubCell"/>
</dbReference>
<keyword evidence="5 8" id="KW-0067">ATP-binding</keyword>
<reference evidence="11 12" key="1">
    <citation type="journal article" date="2015" name="Genome Announc.">
        <title>Genome Sequence of Ureaplasma diversum Strain ATCC 49782.</title>
        <authorList>
            <person name="Marques L.M."/>
            <person name="Guimaraes A.M."/>
            <person name="Martins H.B."/>
            <person name="Rezende I.S."/>
            <person name="Barbosa M.S."/>
            <person name="Campos G.B."/>
            <person name="do Nascimento N.C."/>
            <person name="Dos Santos A.P."/>
            <person name="Amorim A.T."/>
            <person name="Santos V.M."/>
            <person name="Messick J.B."/>
            <person name="Timenetsky J."/>
        </authorList>
    </citation>
    <scope>NUCLEOTIDE SEQUENCE [LARGE SCALE GENOMIC DNA]</scope>
    <source>
        <strain evidence="11 12">ATCC 49782</strain>
    </source>
</reference>
<evidence type="ECO:0000259" key="10">
    <source>
        <dbReference type="Pfam" id="PF02224"/>
    </source>
</evidence>
<protein>
    <recommendedName>
        <fullName evidence="8">Cytidylate kinase</fullName>
        <shortName evidence="8">CK</shortName>
        <ecNumber evidence="8">2.7.4.25</ecNumber>
    </recommendedName>
    <alternativeName>
        <fullName evidence="8">Cytidine monophosphate kinase</fullName>
        <shortName evidence="8">CMP kinase</shortName>
    </alternativeName>
</protein>
<evidence type="ECO:0000256" key="7">
    <source>
        <dbReference type="ARBA" id="ARBA00048478"/>
    </source>
</evidence>
<evidence type="ECO:0000256" key="8">
    <source>
        <dbReference type="HAMAP-Rule" id="MF_00238"/>
    </source>
</evidence>
<dbReference type="InterPro" id="IPR003136">
    <property type="entry name" value="Cytidylate_kin"/>
</dbReference>
<dbReference type="AlphaFoldDB" id="A0A0C5RK96"/>
<dbReference type="GO" id="GO:0005524">
    <property type="term" value="F:ATP binding"/>
    <property type="evidence" value="ECO:0007669"/>
    <property type="project" value="UniProtKB-UniRule"/>
</dbReference>
<dbReference type="EMBL" id="CP009770">
    <property type="protein sequence ID" value="AJQ45088.1"/>
    <property type="molecule type" value="Genomic_DNA"/>
</dbReference>
<dbReference type="SUPFAM" id="SSF52540">
    <property type="entry name" value="P-loop containing nucleoside triphosphate hydrolases"/>
    <property type="match status" value="1"/>
</dbReference>
<dbReference type="Proteomes" id="UP000032261">
    <property type="component" value="Chromosome"/>
</dbReference>
<keyword evidence="8" id="KW-0963">Cytoplasm</keyword>
<dbReference type="CDD" id="cd02020">
    <property type="entry name" value="CMPK"/>
    <property type="match status" value="1"/>
</dbReference>
<dbReference type="Gene3D" id="3.40.50.300">
    <property type="entry name" value="P-loop containing nucleotide triphosphate hydrolases"/>
    <property type="match status" value="1"/>
</dbReference>
<evidence type="ECO:0000256" key="3">
    <source>
        <dbReference type="ARBA" id="ARBA00022741"/>
    </source>
</evidence>
<evidence type="ECO:0000256" key="4">
    <source>
        <dbReference type="ARBA" id="ARBA00022777"/>
    </source>
</evidence>
<feature type="binding site" evidence="8">
    <location>
        <begin position="12"/>
        <end position="20"/>
    </location>
    <ligand>
        <name>ATP</name>
        <dbReference type="ChEBI" id="CHEBI:30616"/>
    </ligand>
</feature>
<dbReference type="KEGG" id="ude:JM47_00145"/>
<feature type="domain" description="Cytidylate kinase" evidence="10">
    <location>
        <begin position="8"/>
        <end position="222"/>
    </location>
</feature>
<comment type="catalytic activity">
    <reaction evidence="6 8">
        <text>dCMP + ATP = dCDP + ADP</text>
        <dbReference type="Rhea" id="RHEA:25094"/>
        <dbReference type="ChEBI" id="CHEBI:30616"/>
        <dbReference type="ChEBI" id="CHEBI:57566"/>
        <dbReference type="ChEBI" id="CHEBI:58593"/>
        <dbReference type="ChEBI" id="CHEBI:456216"/>
        <dbReference type="EC" id="2.7.4.25"/>
    </reaction>
</comment>
<dbReference type="NCBIfam" id="TIGR00017">
    <property type="entry name" value="cmk"/>
    <property type="match status" value="1"/>
</dbReference>
<dbReference type="PATRIC" id="fig|42094.4.peg.27"/>
<organism evidence="11 12">
    <name type="scientific">Ureaplasma diversum</name>
    <dbReference type="NCBI Taxonomy" id="42094"/>
    <lineage>
        <taxon>Bacteria</taxon>
        <taxon>Bacillati</taxon>
        <taxon>Mycoplasmatota</taxon>
        <taxon>Mycoplasmoidales</taxon>
        <taxon>Mycoplasmoidaceae</taxon>
        <taxon>Ureaplasma</taxon>
    </lineage>
</organism>
<proteinExistence type="inferred from homology"/>